<dbReference type="AlphaFoldDB" id="X0YT84"/>
<feature type="non-terminal residue" evidence="1">
    <location>
        <position position="1"/>
    </location>
</feature>
<reference evidence="1" key="1">
    <citation type="journal article" date="2014" name="Front. Microbiol.">
        <title>High frequency of phylogenetically diverse reductive dehalogenase-homologous genes in deep subseafloor sedimentary metagenomes.</title>
        <authorList>
            <person name="Kawai M."/>
            <person name="Futagami T."/>
            <person name="Toyoda A."/>
            <person name="Takaki Y."/>
            <person name="Nishi S."/>
            <person name="Hori S."/>
            <person name="Arai W."/>
            <person name="Tsubouchi T."/>
            <person name="Morono Y."/>
            <person name="Uchiyama I."/>
            <person name="Ito T."/>
            <person name="Fujiyama A."/>
            <person name="Inagaki F."/>
            <person name="Takami H."/>
        </authorList>
    </citation>
    <scope>NUCLEOTIDE SEQUENCE</scope>
    <source>
        <strain evidence="1">Expedition CK06-06</strain>
    </source>
</reference>
<name>X0YT84_9ZZZZ</name>
<dbReference type="EMBL" id="BARS01043469">
    <property type="protein sequence ID" value="GAG39876.1"/>
    <property type="molecule type" value="Genomic_DNA"/>
</dbReference>
<organism evidence="1">
    <name type="scientific">marine sediment metagenome</name>
    <dbReference type="NCBI Taxonomy" id="412755"/>
    <lineage>
        <taxon>unclassified sequences</taxon>
        <taxon>metagenomes</taxon>
        <taxon>ecological metagenomes</taxon>
    </lineage>
</organism>
<feature type="non-terminal residue" evidence="1">
    <location>
        <position position="250"/>
    </location>
</feature>
<accession>X0YT84</accession>
<gene>
    <name evidence="1" type="ORF">S01H1_65805</name>
</gene>
<protein>
    <submittedName>
        <fullName evidence="1">Uncharacterized protein</fullName>
    </submittedName>
</protein>
<proteinExistence type="predicted"/>
<sequence length="250" mass="26257">RFILSVADAEEPGTIGGAHTKTIAEANLPSHVHGIGGSSGTQSASHSHAVGNHYHAIGGSSGAQSANHSHTIAHTHYFDRTYNSSNGGNVTWQNGASGGANYRQTTSGASAGSSGTISASHSHALPANTGYKTPTCGVQSVSHSHTLPANTGAKGSGTAFDVRPKYFKLAFIMRIQVVTLPPIIFLPGEFPAEGNHILIQNGNSESPSAKIGVEVVFQNEFKELPRLSVCSYQKESTWIDNITKTGFTWF</sequence>
<comment type="caution">
    <text evidence="1">The sequence shown here is derived from an EMBL/GenBank/DDBJ whole genome shotgun (WGS) entry which is preliminary data.</text>
</comment>
<evidence type="ECO:0000313" key="1">
    <source>
        <dbReference type="EMBL" id="GAG39876.1"/>
    </source>
</evidence>